<dbReference type="SUPFAM" id="SSF52266">
    <property type="entry name" value="SGNH hydrolase"/>
    <property type="match status" value="1"/>
</dbReference>
<evidence type="ECO:0000313" key="3">
    <source>
        <dbReference type="Proteomes" id="UP000250043"/>
    </source>
</evidence>
<dbReference type="Gene3D" id="3.40.50.1110">
    <property type="entry name" value="SGNH hydrolase"/>
    <property type="match status" value="1"/>
</dbReference>
<dbReference type="GO" id="GO:0016298">
    <property type="term" value="F:lipase activity"/>
    <property type="evidence" value="ECO:0007669"/>
    <property type="project" value="InterPro"/>
</dbReference>
<dbReference type="PANTHER" id="PTHR14209:SF19">
    <property type="entry name" value="ISOAMYL ACETATE-HYDROLYZING ESTERASE 1 HOMOLOG"/>
    <property type="match status" value="1"/>
</dbReference>
<evidence type="ECO:0000313" key="2">
    <source>
        <dbReference type="EMBL" id="OCH95192.1"/>
    </source>
</evidence>
<dbReference type="InterPro" id="IPR013830">
    <property type="entry name" value="SGNH_hydro"/>
</dbReference>
<organism evidence="2 3">
    <name type="scientific">Obba rivulosa</name>
    <dbReference type="NCBI Taxonomy" id="1052685"/>
    <lineage>
        <taxon>Eukaryota</taxon>
        <taxon>Fungi</taxon>
        <taxon>Dikarya</taxon>
        <taxon>Basidiomycota</taxon>
        <taxon>Agaricomycotina</taxon>
        <taxon>Agaricomycetes</taxon>
        <taxon>Polyporales</taxon>
        <taxon>Gelatoporiaceae</taxon>
        <taxon>Obba</taxon>
    </lineage>
</organism>
<dbReference type="InterPro" id="IPR045136">
    <property type="entry name" value="Iah1-like"/>
</dbReference>
<dbReference type="CDD" id="cd01838">
    <property type="entry name" value="Isoamyl_acetate_hydrolase_like"/>
    <property type="match status" value="1"/>
</dbReference>
<keyword evidence="3" id="KW-1185">Reference proteome</keyword>
<feature type="domain" description="SGNH hydrolase-type esterase" evidence="1">
    <location>
        <begin position="11"/>
        <end position="209"/>
    </location>
</feature>
<evidence type="ECO:0000259" key="1">
    <source>
        <dbReference type="Pfam" id="PF13472"/>
    </source>
</evidence>
<proteinExistence type="predicted"/>
<dbReference type="InterPro" id="IPR008265">
    <property type="entry name" value="Lipase_GDSL_AS"/>
</dbReference>
<keyword evidence="2" id="KW-0378">Hydrolase</keyword>
<name>A0A8E2J5H2_9APHY</name>
<sequence length="257" mass="29086">MAANVEDVIMLLGDSLTQGGWQAHGFAQQLAYVYNRKLDVLNRGMSGYNTEWIQPVFEQCFATQHEQKHVPAVRLLTIWLGANDAALPGTSQHVPLPTFAANLSKLIHMVTSPSSTHYSPVTRIMLFTPPPVNTYQWRVRQQSKTPPKGLDRDFEVTKSYAQAVVDVGAKEGVPVLDLWTVLWEACGKEEQNLSKFLTDGLHLNEAGYTILFQELMAAIENHYPELHPDRLKPVFAFHDQIDYQNPRSTLVKRNIFE</sequence>
<protein>
    <submittedName>
        <fullName evidence="2">SGNH hydrolase</fullName>
    </submittedName>
</protein>
<dbReference type="PANTHER" id="PTHR14209">
    <property type="entry name" value="ISOAMYL ACETATE-HYDROLYZING ESTERASE 1"/>
    <property type="match status" value="1"/>
</dbReference>
<accession>A0A8E2J5H2</accession>
<dbReference type="Pfam" id="PF13472">
    <property type="entry name" value="Lipase_GDSL_2"/>
    <property type="match status" value="1"/>
</dbReference>
<reference evidence="2 3" key="1">
    <citation type="submission" date="2016-07" db="EMBL/GenBank/DDBJ databases">
        <title>Draft genome of the white-rot fungus Obba rivulosa 3A-2.</title>
        <authorList>
            <consortium name="DOE Joint Genome Institute"/>
            <person name="Miettinen O."/>
            <person name="Riley R."/>
            <person name="Acob R."/>
            <person name="Barry K."/>
            <person name="Cullen D."/>
            <person name="De Vries R."/>
            <person name="Hainaut M."/>
            <person name="Hatakka A."/>
            <person name="Henrissat B."/>
            <person name="Hilden K."/>
            <person name="Kuo R."/>
            <person name="Labutti K."/>
            <person name="Lipzen A."/>
            <person name="Makela M.R."/>
            <person name="Sandor L."/>
            <person name="Spatafora J.W."/>
            <person name="Grigoriev I.V."/>
            <person name="Hibbett D.S."/>
        </authorList>
    </citation>
    <scope>NUCLEOTIDE SEQUENCE [LARGE SCALE GENOMIC DNA]</scope>
    <source>
        <strain evidence="2 3">3A-2</strain>
    </source>
</reference>
<dbReference type="AlphaFoldDB" id="A0A8E2J5H2"/>
<dbReference type="EMBL" id="KV722337">
    <property type="protein sequence ID" value="OCH95192.1"/>
    <property type="molecule type" value="Genomic_DNA"/>
</dbReference>
<dbReference type="Proteomes" id="UP000250043">
    <property type="component" value="Unassembled WGS sequence"/>
</dbReference>
<dbReference type="GO" id="GO:0006629">
    <property type="term" value="P:lipid metabolic process"/>
    <property type="evidence" value="ECO:0007669"/>
    <property type="project" value="InterPro"/>
</dbReference>
<gene>
    <name evidence="2" type="ORF">OBBRIDRAFT_816627</name>
</gene>
<dbReference type="OrthoDB" id="671439at2759"/>
<dbReference type="PROSITE" id="PS01098">
    <property type="entry name" value="LIPASE_GDSL_SER"/>
    <property type="match status" value="1"/>
</dbReference>
<dbReference type="InterPro" id="IPR036514">
    <property type="entry name" value="SGNH_hydro_sf"/>
</dbReference>